<gene>
    <name evidence="1" type="ORF">KDA27_20770</name>
</gene>
<evidence type="ECO:0000313" key="1">
    <source>
        <dbReference type="EMBL" id="MCA9758240.1"/>
    </source>
</evidence>
<dbReference type="Proteomes" id="UP000739538">
    <property type="component" value="Unassembled WGS sequence"/>
</dbReference>
<comment type="caution">
    <text evidence="1">The sequence shown here is derived from an EMBL/GenBank/DDBJ whole genome shotgun (WGS) entry which is preliminary data.</text>
</comment>
<evidence type="ECO:0008006" key="3">
    <source>
        <dbReference type="Google" id="ProtNLM"/>
    </source>
</evidence>
<protein>
    <recommendedName>
        <fullName evidence="3">Polysaccharide export protein</fullName>
    </recommendedName>
</protein>
<evidence type="ECO:0000313" key="2">
    <source>
        <dbReference type="Proteomes" id="UP000739538"/>
    </source>
</evidence>
<organism evidence="1 2">
    <name type="scientific">Eiseniibacteriota bacterium</name>
    <dbReference type="NCBI Taxonomy" id="2212470"/>
    <lineage>
        <taxon>Bacteria</taxon>
        <taxon>Candidatus Eiseniibacteriota</taxon>
    </lineage>
</organism>
<proteinExistence type="predicted"/>
<dbReference type="EMBL" id="JAGQHS010000153">
    <property type="protein sequence ID" value="MCA9758240.1"/>
    <property type="molecule type" value="Genomic_DNA"/>
</dbReference>
<accession>A0A956SF37</accession>
<name>A0A956SF37_UNCEI</name>
<sequence>YQIDLGSPLDGENFANDMLLRPYDIVYVPRTFIANVNVFVDQWFRQNLSALTFYLEGWDAYSVTKDRVVISRDTTR</sequence>
<dbReference type="AlphaFoldDB" id="A0A956SF37"/>
<reference evidence="1" key="1">
    <citation type="submission" date="2020-04" db="EMBL/GenBank/DDBJ databases">
        <authorList>
            <person name="Zhang T."/>
        </authorList>
    </citation>
    <scope>NUCLEOTIDE SEQUENCE</scope>
    <source>
        <strain evidence="1">HKST-UBA02</strain>
    </source>
</reference>
<feature type="non-terminal residue" evidence="1">
    <location>
        <position position="1"/>
    </location>
</feature>
<reference evidence="1" key="2">
    <citation type="journal article" date="2021" name="Microbiome">
        <title>Successional dynamics and alternative stable states in a saline activated sludge microbial community over 9 years.</title>
        <authorList>
            <person name="Wang Y."/>
            <person name="Ye J."/>
            <person name="Ju F."/>
            <person name="Liu L."/>
            <person name="Boyd J.A."/>
            <person name="Deng Y."/>
            <person name="Parks D.H."/>
            <person name="Jiang X."/>
            <person name="Yin X."/>
            <person name="Woodcroft B.J."/>
            <person name="Tyson G.W."/>
            <person name="Hugenholtz P."/>
            <person name="Polz M.F."/>
            <person name="Zhang T."/>
        </authorList>
    </citation>
    <scope>NUCLEOTIDE SEQUENCE</scope>
    <source>
        <strain evidence="1">HKST-UBA02</strain>
    </source>
</reference>